<dbReference type="AlphaFoldDB" id="A0A3G2CK08"/>
<evidence type="ECO:0000256" key="10">
    <source>
        <dbReference type="SAM" id="SignalP"/>
    </source>
</evidence>
<dbReference type="GO" id="GO:0004497">
    <property type="term" value="F:monooxygenase activity"/>
    <property type="evidence" value="ECO:0007669"/>
    <property type="project" value="UniProtKB-KW"/>
</dbReference>
<dbReference type="EMBL" id="MG816193">
    <property type="protein sequence ID" value="AYM55656.1"/>
    <property type="molecule type" value="mRNA"/>
</dbReference>
<keyword evidence="6 8" id="KW-0408">Iron</keyword>
<dbReference type="PANTHER" id="PTHR47955">
    <property type="entry name" value="CYTOCHROME P450 FAMILY 71 PROTEIN"/>
    <property type="match status" value="1"/>
</dbReference>
<proteinExistence type="evidence at transcript level"/>
<protein>
    <submittedName>
        <fullName evidence="11">Cytochrome p450</fullName>
    </submittedName>
</protein>
<gene>
    <name evidence="11" type="primary">CYP71D513</name>
</gene>
<dbReference type="PRINTS" id="PR00385">
    <property type="entry name" value="P450"/>
</dbReference>
<sequence>MLFFTTILFIFIVLRIWKKKSNNSSTPNLPPGPKKLPLIGNIHNLAGYLPYHRLRDLSDQYGPIMHLQLGEIATTVISSPELAKEVLKTHDVNFAQRPYVLAGEIVSYKCKDIAFAPYGEYWRQLRKMCSLELLTAKRVQSFRSIREDEASKLVESISSSLGSPVNISKRFSSLTYSIISRAAFGKVWQGEEIFVSAVGKLTEAGRSISLADVYPSVKLFDAISVVKRNVEKIHGEVDKIVESIVEEHRERKRKEGMNTESKEEEDLVDVLLRFQESGDLDSSLITNDTVKAVILDMFIAGSDTSSTTLEWAMSEIMKNPSIMEKAQAEVRRVFGSKGNVDEDGLNQLYYLKLVIKETLRLHPPVPLLLPRESKDNCVIEGYDIPKKSKLIVNAWAIARDPKYWDEADRFYPERFINSSMDYKGTNFEFIPFGAGRRMCPGMSFGIASVELPLAQLLYHFDWELPDGQKPENLEMSEDLGGTAKRRNPLYLVPTLSSKISSHN</sequence>
<evidence type="ECO:0000256" key="3">
    <source>
        <dbReference type="ARBA" id="ARBA00022617"/>
    </source>
</evidence>
<name>A0A3G2CK08_9ROSI</name>
<keyword evidence="7 9" id="KW-0503">Monooxygenase</keyword>
<dbReference type="GO" id="GO:0005506">
    <property type="term" value="F:iron ion binding"/>
    <property type="evidence" value="ECO:0007669"/>
    <property type="project" value="InterPro"/>
</dbReference>
<feature type="chain" id="PRO_5018262910" evidence="10">
    <location>
        <begin position="24"/>
        <end position="503"/>
    </location>
</feature>
<keyword evidence="10" id="KW-0732">Signal</keyword>
<evidence type="ECO:0000256" key="5">
    <source>
        <dbReference type="ARBA" id="ARBA00023002"/>
    </source>
</evidence>
<dbReference type="PROSITE" id="PS00086">
    <property type="entry name" value="CYTOCHROME_P450"/>
    <property type="match status" value="1"/>
</dbReference>
<comment type="similarity">
    <text evidence="2 9">Belongs to the cytochrome P450 family.</text>
</comment>
<dbReference type="CDD" id="cd11072">
    <property type="entry name" value="CYP71-like"/>
    <property type="match status" value="1"/>
</dbReference>
<evidence type="ECO:0000256" key="7">
    <source>
        <dbReference type="ARBA" id="ARBA00023033"/>
    </source>
</evidence>
<dbReference type="InterPro" id="IPR001128">
    <property type="entry name" value="Cyt_P450"/>
</dbReference>
<feature type="binding site" description="axial binding residue" evidence="8">
    <location>
        <position position="439"/>
    </location>
    <ligand>
        <name>heme</name>
        <dbReference type="ChEBI" id="CHEBI:30413"/>
    </ligand>
    <ligandPart>
        <name>Fe</name>
        <dbReference type="ChEBI" id="CHEBI:18248"/>
    </ligandPart>
</feature>
<evidence type="ECO:0000313" key="11">
    <source>
        <dbReference type="EMBL" id="AYM55656.1"/>
    </source>
</evidence>
<dbReference type="InterPro" id="IPR002401">
    <property type="entry name" value="Cyt_P450_E_grp-I"/>
</dbReference>
<keyword evidence="3 8" id="KW-0349">Heme</keyword>
<organism evidence="11">
    <name type="scientific">Croton stellatopilosus</name>
    <dbReference type="NCBI Taxonomy" id="431156"/>
    <lineage>
        <taxon>Eukaryota</taxon>
        <taxon>Viridiplantae</taxon>
        <taxon>Streptophyta</taxon>
        <taxon>Embryophyta</taxon>
        <taxon>Tracheophyta</taxon>
        <taxon>Spermatophyta</taxon>
        <taxon>Magnoliopsida</taxon>
        <taxon>eudicotyledons</taxon>
        <taxon>Gunneridae</taxon>
        <taxon>Pentapetalae</taxon>
        <taxon>rosids</taxon>
        <taxon>fabids</taxon>
        <taxon>Malpighiales</taxon>
        <taxon>Euphorbiaceae</taxon>
        <taxon>Crotonoideae</taxon>
        <taxon>Crotoneae</taxon>
        <taxon>Croton</taxon>
    </lineage>
</organism>
<dbReference type="InterPro" id="IPR017972">
    <property type="entry name" value="Cyt_P450_CS"/>
</dbReference>
<accession>A0A3G2CK08</accession>
<evidence type="ECO:0000256" key="1">
    <source>
        <dbReference type="ARBA" id="ARBA00001971"/>
    </source>
</evidence>
<feature type="signal peptide" evidence="10">
    <location>
        <begin position="1"/>
        <end position="23"/>
    </location>
</feature>
<evidence type="ECO:0000256" key="6">
    <source>
        <dbReference type="ARBA" id="ARBA00023004"/>
    </source>
</evidence>
<evidence type="ECO:0000256" key="8">
    <source>
        <dbReference type="PIRSR" id="PIRSR602401-1"/>
    </source>
</evidence>
<comment type="cofactor">
    <cofactor evidence="1 8">
        <name>heme</name>
        <dbReference type="ChEBI" id="CHEBI:30413"/>
    </cofactor>
</comment>
<dbReference type="GO" id="GO:0016705">
    <property type="term" value="F:oxidoreductase activity, acting on paired donors, with incorporation or reduction of molecular oxygen"/>
    <property type="evidence" value="ECO:0007669"/>
    <property type="project" value="InterPro"/>
</dbReference>
<keyword evidence="5 9" id="KW-0560">Oxidoreductase</keyword>
<dbReference type="GO" id="GO:0020037">
    <property type="term" value="F:heme binding"/>
    <property type="evidence" value="ECO:0007669"/>
    <property type="project" value="InterPro"/>
</dbReference>
<evidence type="ECO:0000256" key="4">
    <source>
        <dbReference type="ARBA" id="ARBA00022723"/>
    </source>
</evidence>
<dbReference type="FunFam" id="1.10.630.10:FF:000008">
    <property type="entry name" value="Cytochrome P450 71D8"/>
    <property type="match status" value="1"/>
</dbReference>
<keyword evidence="4 8" id="KW-0479">Metal-binding</keyword>
<evidence type="ECO:0000256" key="9">
    <source>
        <dbReference type="RuleBase" id="RU000461"/>
    </source>
</evidence>
<dbReference type="SUPFAM" id="SSF48264">
    <property type="entry name" value="Cytochrome P450"/>
    <property type="match status" value="1"/>
</dbReference>
<reference evidence="11" key="1">
    <citation type="submission" date="2018-01" db="EMBL/GenBank/DDBJ databases">
        <title>Identification of Cytochrome P450 in Croton stellatopilosus Transcriptome.</title>
        <authorList>
            <person name="Sintupachee S."/>
            <person name="De-Eknamkul W."/>
        </authorList>
    </citation>
    <scope>NUCLEOTIDE SEQUENCE</scope>
</reference>
<dbReference type="PANTHER" id="PTHR47955:SF8">
    <property type="entry name" value="CYTOCHROME P450 71D11-LIKE"/>
    <property type="match status" value="1"/>
</dbReference>
<dbReference type="Gene3D" id="1.10.630.10">
    <property type="entry name" value="Cytochrome P450"/>
    <property type="match status" value="1"/>
</dbReference>
<dbReference type="PRINTS" id="PR00463">
    <property type="entry name" value="EP450I"/>
</dbReference>
<evidence type="ECO:0000256" key="2">
    <source>
        <dbReference type="ARBA" id="ARBA00010617"/>
    </source>
</evidence>
<dbReference type="Pfam" id="PF00067">
    <property type="entry name" value="p450"/>
    <property type="match status" value="1"/>
</dbReference>
<dbReference type="InterPro" id="IPR036396">
    <property type="entry name" value="Cyt_P450_sf"/>
</dbReference>